<evidence type="ECO:0000256" key="5">
    <source>
        <dbReference type="SAM" id="MobiDB-lite"/>
    </source>
</evidence>
<evidence type="ECO:0000313" key="7">
    <source>
        <dbReference type="Proteomes" id="UP000663828"/>
    </source>
</evidence>
<proteinExistence type="inferred from homology"/>
<keyword evidence="7" id="KW-1185">Reference proteome</keyword>
<evidence type="ECO:0000256" key="4">
    <source>
        <dbReference type="SAM" id="Coils"/>
    </source>
</evidence>
<feature type="compositionally biased region" description="Pro residues" evidence="5">
    <location>
        <begin position="859"/>
        <end position="869"/>
    </location>
</feature>
<dbReference type="InterPro" id="IPR015422">
    <property type="entry name" value="PyrdxlP-dep_Trfase_small"/>
</dbReference>
<dbReference type="InterPro" id="IPR015421">
    <property type="entry name" value="PyrdxlP-dep_Trfase_major"/>
</dbReference>
<evidence type="ECO:0000256" key="1">
    <source>
        <dbReference type="ARBA" id="ARBA00001933"/>
    </source>
</evidence>
<feature type="compositionally biased region" description="Polar residues" evidence="5">
    <location>
        <begin position="397"/>
        <end position="410"/>
    </location>
</feature>
<feature type="coiled-coil region" evidence="4">
    <location>
        <begin position="70"/>
        <end position="180"/>
    </location>
</feature>
<comment type="similarity">
    <text evidence="2">Belongs to the class-III pyridoxal-phosphate-dependent aminotransferase family.</text>
</comment>
<feature type="compositionally biased region" description="Low complexity" evidence="5">
    <location>
        <begin position="295"/>
        <end position="316"/>
    </location>
</feature>
<feature type="compositionally biased region" description="Low complexity" evidence="5">
    <location>
        <begin position="425"/>
        <end position="442"/>
    </location>
</feature>
<feature type="compositionally biased region" description="Polar residues" evidence="5">
    <location>
        <begin position="507"/>
        <end position="520"/>
    </location>
</feature>
<keyword evidence="3" id="KW-0663">Pyridoxal phosphate</keyword>
<dbReference type="FunFam" id="3.40.640.10:FF:000004">
    <property type="entry name" value="Acetylornithine aminotransferase"/>
    <property type="match status" value="1"/>
</dbReference>
<feature type="region of interest" description="Disordered" evidence="5">
    <location>
        <begin position="613"/>
        <end position="652"/>
    </location>
</feature>
<dbReference type="GO" id="GO:0033094">
    <property type="term" value="F:putrescine--2-oxoglutarate transaminase activity"/>
    <property type="evidence" value="ECO:0007669"/>
    <property type="project" value="TreeGrafter"/>
</dbReference>
<evidence type="ECO:0000256" key="2">
    <source>
        <dbReference type="ARBA" id="ARBA00008954"/>
    </source>
</evidence>
<dbReference type="InterPro" id="IPR050103">
    <property type="entry name" value="Class-III_PLP-dep_AT"/>
</dbReference>
<dbReference type="InterPro" id="IPR015424">
    <property type="entry name" value="PyrdxlP-dep_Trfase"/>
</dbReference>
<feature type="region of interest" description="Disordered" evidence="5">
    <location>
        <begin position="270"/>
        <end position="289"/>
    </location>
</feature>
<feature type="region of interest" description="Disordered" evidence="5">
    <location>
        <begin position="295"/>
        <end position="359"/>
    </location>
</feature>
<evidence type="ECO:0000256" key="3">
    <source>
        <dbReference type="ARBA" id="ARBA00022898"/>
    </source>
</evidence>
<feature type="compositionally biased region" description="Basic and acidic residues" evidence="5">
    <location>
        <begin position="625"/>
        <end position="635"/>
    </location>
</feature>
<keyword evidence="4" id="KW-0175">Coiled coil</keyword>
<feature type="compositionally biased region" description="Polar residues" evidence="5">
    <location>
        <begin position="636"/>
        <end position="652"/>
    </location>
</feature>
<dbReference type="Gene3D" id="3.90.1150.10">
    <property type="entry name" value="Aspartate Aminotransferase, domain 1"/>
    <property type="match status" value="1"/>
</dbReference>
<protein>
    <submittedName>
        <fullName evidence="6">Uncharacterized protein</fullName>
    </submittedName>
</protein>
<feature type="compositionally biased region" description="Basic and acidic residues" evidence="5">
    <location>
        <begin position="347"/>
        <end position="356"/>
    </location>
</feature>
<organism evidence="6 7">
    <name type="scientific">Adineta ricciae</name>
    <name type="common">Rotifer</name>
    <dbReference type="NCBI Taxonomy" id="249248"/>
    <lineage>
        <taxon>Eukaryota</taxon>
        <taxon>Metazoa</taxon>
        <taxon>Spiralia</taxon>
        <taxon>Gnathifera</taxon>
        <taxon>Rotifera</taxon>
        <taxon>Eurotatoria</taxon>
        <taxon>Bdelloidea</taxon>
        <taxon>Adinetida</taxon>
        <taxon>Adinetidae</taxon>
        <taxon>Adineta</taxon>
    </lineage>
</organism>
<dbReference type="SUPFAM" id="SSF53383">
    <property type="entry name" value="PLP-dependent transferases"/>
    <property type="match status" value="1"/>
</dbReference>
<dbReference type="EMBL" id="CAJNOR010006339">
    <property type="protein sequence ID" value="CAF1592574.1"/>
    <property type="molecule type" value="Genomic_DNA"/>
</dbReference>
<feature type="region of interest" description="Disordered" evidence="5">
    <location>
        <begin position="372"/>
        <end position="524"/>
    </location>
</feature>
<dbReference type="Pfam" id="PF00202">
    <property type="entry name" value="Aminotran_3"/>
    <property type="match status" value="1"/>
</dbReference>
<dbReference type="GO" id="GO:0030170">
    <property type="term" value="F:pyridoxal phosphate binding"/>
    <property type="evidence" value="ECO:0007669"/>
    <property type="project" value="InterPro"/>
</dbReference>
<feature type="compositionally biased region" description="Basic residues" evidence="5">
    <location>
        <begin position="847"/>
        <end position="856"/>
    </location>
</feature>
<comment type="caution">
    <text evidence="6">The sequence shown here is derived from an EMBL/GenBank/DDBJ whole genome shotgun (WGS) entry which is preliminary data.</text>
</comment>
<dbReference type="Proteomes" id="UP000663828">
    <property type="component" value="Unassembled WGS sequence"/>
</dbReference>
<evidence type="ECO:0000313" key="6">
    <source>
        <dbReference type="EMBL" id="CAF1592574.1"/>
    </source>
</evidence>
<accession>A0A816A885</accession>
<dbReference type="InterPro" id="IPR005814">
    <property type="entry name" value="Aminotrans_3"/>
</dbReference>
<dbReference type="GO" id="GO:0042802">
    <property type="term" value="F:identical protein binding"/>
    <property type="evidence" value="ECO:0007669"/>
    <property type="project" value="TreeGrafter"/>
</dbReference>
<comment type="cofactor">
    <cofactor evidence="1">
        <name>pyridoxal 5'-phosphate</name>
        <dbReference type="ChEBI" id="CHEBI:597326"/>
    </cofactor>
</comment>
<feature type="compositionally biased region" description="Acidic residues" evidence="5">
    <location>
        <begin position="277"/>
        <end position="289"/>
    </location>
</feature>
<dbReference type="GO" id="GO:0009447">
    <property type="term" value="P:putrescine catabolic process"/>
    <property type="evidence" value="ECO:0007669"/>
    <property type="project" value="TreeGrafter"/>
</dbReference>
<dbReference type="Gene3D" id="3.40.640.10">
    <property type="entry name" value="Type I PLP-dependent aspartate aminotransferase-like (Major domain)"/>
    <property type="match status" value="1"/>
</dbReference>
<feature type="region of interest" description="Disordered" evidence="5">
    <location>
        <begin position="843"/>
        <end position="876"/>
    </location>
</feature>
<gene>
    <name evidence="6" type="ORF">XAT740_LOCUS46734</name>
</gene>
<sequence length="1492" mass="167894">MNDLALRSRLEHSTSVTRSYSSSRLNLPPSIAPIPHTIMKDSQQQTFVTKHDLELLHKKIIATDLIVQKYQDANRALSRLQAENDNLRQQVDQITNECCIFSKQVTECTQECDSLKEQISILNGEKREMQQQLRLLQDENTNNYHEIMVLKQYESLKDINDDLTKTVERQQKHLAKLQLQVQRKTPIVYKPNKASKEPSETDIALVNSQKAVRELKLALGRLVSFIQISNIEIPTALNIRPVLKAHDINDDFLEIEGEIFRKPVKKKRKPVVTQTVVEEEADGDDEDDANDFIEVTDTVQTPVVNTNVPVENTAEETPSKTSARPKKQQEKKKETKKTRTSPIKTRRQTELSKSEDATANLADLETRLELALSQPNEPEPISPMRSFFSDDDDIDNKTSASDKPQLSTPVYNPLISKSAANPPKTNSSITIIPKSSKPISSNVSFLSDDDNEEPSQQRLPSMATFIAPKPTNIPVPVDRMTPMESEPTEKSAKYTSFLSEEDDDNKSLSSASTPVTTQPSPFLRQENISPLKANDAIPETITNATEKSSASMTPILSNDISQQSSSSPMEEDPVLSIIPVQTVNPNHIKIVLRLLDVLTQVPPPLKPLRLVRRRIQRKKTSQSKPIDENVTKSTDELASSSPPAPIGTTTDSIMETDTITPTEKQAEVIEEKLVNQVSLPIETPLELVEHSLDTTAETSQPTVEEIPSDDQIRIAREEQFELVDIRQEIIHETVENRASISDEKEGPPIMPVVDKQPVRKIGMDIVQKAIVVPNKPSIVLPSQESRPIIETIQFKQPLPPPRLIPPVPKTPEQNRLKPLQLSIITRLLNVLINLPVKPLTLPTSFPTRKRKRRVSVKKPPIPLPRPPSNPTTHSPVRMQTRSLNTIRSCLARCNQPVTNIRKRTATLALAPTSSASSTAPKRMKSMKIEQSTNAYDSITKFLNSLSKQIHDEVGQMIEQKLQEDTSLFNDHIYRIISELMINKCSIILPLVNQLHPYEESIQVLLSFINSKSTIFSKHFIAKLNQTFEYDVKHHESTAHKCIKILNRLFFLSCSIFTLSSSGVPVYARLFDIGYHLPHAVLTDALSFLSNVYSSLISVDCQTNSSNVLLHQVLFDIFKENKINVSLEYLENLLIGYHRYTHDREDLLRCFVLISRSQTWSWCAGELCKKLLFPLLTQIDAQDRQRETILMILQYVLYLYKDNGEFQRDLAFHDQTKQLLLSLKTMADDECSRNLNDDEKKQLVDETVDNFNNYINPGFLKYRKSFSPDYVAVEWADSGSTFTCVKGIEYIDCLGGYGIYNVGHRHPKVLKAVTDQLQRQALHSQELLDPLRGYLAKILAELTPGNLKYAFFTNSGTESVEGALKMAMSATGRRTVIAAVGAFHGKSLGSLSATSKAVFRKPFLSSLINMRHIPFNDLTALEQTLACLQFTGDDAAAVLLEPILGEGGIILPSDDYFPGVRRLCDKYGAIFIADEVQTGMGRTGKMFCVEHWN</sequence>
<dbReference type="PANTHER" id="PTHR11986:SF112">
    <property type="entry name" value="PUTRESCINE AMINOTRANSFERASE"/>
    <property type="match status" value="1"/>
</dbReference>
<feature type="non-terminal residue" evidence="6">
    <location>
        <position position="1"/>
    </location>
</feature>
<name>A0A816A885_ADIRI</name>
<dbReference type="PANTHER" id="PTHR11986">
    <property type="entry name" value="AMINOTRANSFERASE CLASS III"/>
    <property type="match status" value="1"/>
</dbReference>
<reference evidence="6" key="1">
    <citation type="submission" date="2021-02" db="EMBL/GenBank/DDBJ databases">
        <authorList>
            <person name="Nowell W R."/>
        </authorList>
    </citation>
    <scope>NUCLEOTIDE SEQUENCE</scope>
</reference>